<dbReference type="GO" id="GO:0047372">
    <property type="term" value="F:monoacylglycerol lipase activity"/>
    <property type="evidence" value="ECO:0007669"/>
    <property type="project" value="TreeGrafter"/>
</dbReference>
<dbReference type="EMBL" id="AP022581">
    <property type="protein sequence ID" value="BBX96345.1"/>
    <property type="molecule type" value="Genomic_DNA"/>
</dbReference>
<evidence type="ECO:0000313" key="3">
    <source>
        <dbReference type="Proteomes" id="UP000466396"/>
    </source>
</evidence>
<feature type="domain" description="AB hydrolase-1" evidence="1">
    <location>
        <begin position="27"/>
        <end position="275"/>
    </location>
</feature>
<sequence length="311" mass="33480">MPNTTVTASDGVPLAVHAYTEIDAQRPTIMAVHGYPDNHHVWDGVAERLVDRYNFVAYDVRGAGESARPAKCSGYALPQLISDISAVIDGLGLDGVHLLGHDWGSIQCWAAVTHDSASAKIASFTSISGPHLNYAGRFLRSPRTPRAVADVAKQILASSYIWFFLCPGAPEVAIRSRATVKVFEAVERIGRPSTHSQHRAAYRSIDDYLNGLNLYRANMPAPILAPPAQLPQTAVPVQVLVARKDYFVSPALQRFTGSIPARGRVIPIEGGHWVVSSRPAVVARLTGEWVDLVLEGAAPAAESVIAAGPRR</sequence>
<reference evidence="2 3" key="1">
    <citation type="journal article" date="2019" name="Emerg. Microbes Infect.">
        <title>Comprehensive subspecies identification of 175 nontuberculous mycobacteria species based on 7547 genomic profiles.</title>
        <authorList>
            <person name="Matsumoto Y."/>
            <person name="Kinjo T."/>
            <person name="Motooka D."/>
            <person name="Nabeya D."/>
            <person name="Jung N."/>
            <person name="Uechi K."/>
            <person name="Horii T."/>
            <person name="Iida T."/>
            <person name="Fujita J."/>
            <person name="Nakamura S."/>
        </authorList>
    </citation>
    <scope>NUCLEOTIDE SEQUENCE [LARGE SCALE GENOMIC DNA]</scope>
    <source>
        <strain evidence="2 3">JCM 15657</strain>
    </source>
</reference>
<evidence type="ECO:0000313" key="2">
    <source>
        <dbReference type="EMBL" id="BBX96345.1"/>
    </source>
</evidence>
<dbReference type="InterPro" id="IPR050266">
    <property type="entry name" value="AB_hydrolase_sf"/>
</dbReference>
<dbReference type="AlphaFoldDB" id="A0A7I7NI49"/>
<proteinExistence type="predicted"/>
<evidence type="ECO:0000259" key="1">
    <source>
        <dbReference type="Pfam" id="PF00561"/>
    </source>
</evidence>
<dbReference type="InterPro" id="IPR000073">
    <property type="entry name" value="AB_hydrolase_1"/>
</dbReference>
<dbReference type="RefSeq" id="WP_179963474.1">
    <property type="nucleotide sequence ID" value="NZ_AP022581.1"/>
</dbReference>
<dbReference type="KEGG" id="mlj:MLAC_16390"/>
<protein>
    <recommendedName>
        <fullName evidence="1">AB hydrolase-1 domain-containing protein</fullName>
    </recommendedName>
</protein>
<dbReference type="PANTHER" id="PTHR43798">
    <property type="entry name" value="MONOACYLGLYCEROL LIPASE"/>
    <property type="match status" value="1"/>
</dbReference>
<keyword evidence="3" id="KW-1185">Reference proteome</keyword>
<dbReference type="Pfam" id="PF00561">
    <property type="entry name" value="Abhydrolase_1"/>
    <property type="match status" value="1"/>
</dbReference>
<accession>A0A7I7NI49</accession>
<gene>
    <name evidence="2" type="ORF">MLAC_16390</name>
</gene>
<dbReference type="Gene3D" id="3.40.50.1820">
    <property type="entry name" value="alpha/beta hydrolase"/>
    <property type="match status" value="1"/>
</dbReference>
<dbReference type="SUPFAM" id="SSF53474">
    <property type="entry name" value="alpha/beta-Hydrolases"/>
    <property type="match status" value="1"/>
</dbReference>
<dbReference type="PRINTS" id="PR00412">
    <property type="entry name" value="EPOXHYDRLASE"/>
</dbReference>
<dbReference type="InterPro" id="IPR000639">
    <property type="entry name" value="Epox_hydrolase-like"/>
</dbReference>
<dbReference type="GO" id="GO:0016020">
    <property type="term" value="C:membrane"/>
    <property type="evidence" value="ECO:0007669"/>
    <property type="project" value="TreeGrafter"/>
</dbReference>
<dbReference type="PANTHER" id="PTHR43798:SF33">
    <property type="entry name" value="HYDROLASE, PUTATIVE (AFU_ORTHOLOGUE AFUA_2G14860)-RELATED"/>
    <property type="match status" value="1"/>
</dbReference>
<dbReference type="InterPro" id="IPR029058">
    <property type="entry name" value="AB_hydrolase_fold"/>
</dbReference>
<organism evidence="2 3">
    <name type="scientific">Mycobacterium lacus</name>
    <dbReference type="NCBI Taxonomy" id="169765"/>
    <lineage>
        <taxon>Bacteria</taxon>
        <taxon>Bacillati</taxon>
        <taxon>Actinomycetota</taxon>
        <taxon>Actinomycetes</taxon>
        <taxon>Mycobacteriales</taxon>
        <taxon>Mycobacteriaceae</taxon>
        <taxon>Mycobacterium</taxon>
    </lineage>
</organism>
<dbReference type="GO" id="GO:0046464">
    <property type="term" value="P:acylglycerol catabolic process"/>
    <property type="evidence" value="ECO:0007669"/>
    <property type="project" value="TreeGrafter"/>
</dbReference>
<name>A0A7I7NI49_9MYCO</name>
<dbReference type="Proteomes" id="UP000466396">
    <property type="component" value="Chromosome"/>
</dbReference>